<organism evidence="9 10">
    <name type="scientific">Takifugu rubripes</name>
    <name type="common">Japanese pufferfish</name>
    <name type="synonym">Fugu rubripes</name>
    <dbReference type="NCBI Taxonomy" id="31033"/>
    <lineage>
        <taxon>Eukaryota</taxon>
        <taxon>Metazoa</taxon>
        <taxon>Chordata</taxon>
        <taxon>Craniata</taxon>
        <taxon>Vertebrata</taxon>
        <taxon>Euteleostomi</taxon>
        <taxon>Actinopterygii</taxon>
        <taxon>Neopterygii</taxon>
        <taxon>Teleostei</taxon>
        <taxon>Neoteleostei</taxon>
        <taxon>Acanthomorphata</taxon>
        <taxon>Eupercaria</taxon>
        <taxon>Tetraodontiformes</taxon>
        <taxon>Tetradontoidea</taxon>
        <taxon>Tetraodontidae</taxon>
        <taxon>Takifugu</taxon>
    </lineage>
</organism>
<feature type="signal peptide" evidence="7">
    <location>
        <begin position="1"/>
        <end position="16"/>
    </location>
</feature>
<evidence type="ECO:0000313" key="10">
    <source>
        <dbReference type="Proteomes" id="UP000005226"/>
    </source>
</evidence>
<proteinExistence type="predicted"/>
<dbReference type="InterPro" id="IPR032675">
    <property type="entry name" value="LRR_dom_sf"/>
</dbReference>
<protein>
    <recommendedName>
        <fullName evidence="8">NACHT domain-containing protein</fullName>
    </recommendedName>
</protein>
<dbReference type="SUPFAM" id="SSF52047">
    <property type="entry name" value="RNI-like"/>
    <property type="match status" value="1"/>
</dbReference>
<dbReference type="SMART" id="SM01288">
    <property type="entry name" value="FISNA"/>
    <property type="match status" value="1"/>
</dbReference>
<evidence type="ECO:0000256" key="5">
    <source>
        <dbReference type="ARBA" id="ARBA00022741"/>
    </source>
</evidence>
<dbReference type="GO" id="GO:0005737">
    <property type="term" value="C:cytoplasm"/>
    <property type="evidence" value="ECO:0007669"/>
    <property type="project" value="UniProtKB-SubCell"/>
</dbReference>
<dbReference type="Ensembl" id="ENSTRUT00000075275.1">
    <property type="protein sequence ID" value="ENSTRUP00000061186.1"/>
    <property type="gene ID" value="ENSTRUG00000028580.1"/>
</dbReference>
<evidence type="ECO:0000256" key="6">
    <source>
        <dbReference type="ARBA" id="ARBA00022840"/>
    </source>
</evidence>
<keyword evidence="3" id="KW-0433">Leucine-rich repeat</keyword>
<dbReference type="Pfam" id="PF17776">
    <property type="entry name" value="NLRC4_HD2"/>
    <property type="match status" value="1"/>
</dbReference>
<dbReference type="InterPro" id="IPR041075">
    <property type="entry name" value="NOD1/2_WH"/>
</dbReference>
<keyword evidence="4" id="KW-0677">Repeat</keyword>
<dbReference type="Pfam" id="PF05729">
    <property type="entry name" value="NACHT"/>
    <property type="match status" value="1"/>
</dbReference>
<feature type="chain" id="PRO_5025524925" description="NACHT domain-containing protein" evidence="7">
    <location>
        <begin position="17"/>
        <end position="880"/>
    </location>
</feature>
<name>A0A674MJB6_TAKRU</name>
<reference evidence="9" key="3">
    <citation type="submission" date="2025-09" db="UniProtKB">
        <authorList>
            <consortium name="Ensembl"/>
        </authorList>
    </citation>
    <scope>IDENTIFICATION</scope>
</reference>
<dbReference type="AlphaFoldDB" id="A0A674MJB6"/>
<dbReference type="Pfam" id="PF13516">
    <property type="entry name" value="LRR_6"/>
    <property type="match status" value="2"/>
</dbReference>
<accession>A0A674MJB6</accession>
<dbReference type="InterPro" id="IPR051261">
    <property type="entry name" value="NLR"/>
</dbReference>
<dbReference type="Gene3D" id="3.80.10.10">
    <property type="entry name" value="Ribonuclease Inhibitor"/>
    <property type="match status" value="1"/>
</dbReference>
<feature type="domain" description="NACHT" evidence="8">
    <location>
        <begin position="231"/>
        <end position="365"/>
    </location>
</feature>
<evidence type="ECO:0000256" key="2">
    <source>
        <dbReference type="ARBA" id="ARBA00022490"/>
    </source>
</evidence>
<dbReference type="InterPro" id="IPR029495">
    <property type="entry name" value="NACHT-assoc"/>
</dbReference>
<evidence type="ECO:0000256" key="7">
    <source>
        <dbReference type="SAM" id="SignalP"/>
    </source>
</evidence>
<evidence type="ECO:0000313" key="9">
    <source>
        <dbReference type="Ensembl" id="ENSTRUP00000061186.1"/>
    </source>
</evidence>
<reference evidence="9" key="1">
    <citation type="journal article" date="2011" name="Genome Biol. Evol.">
        <title>Integration of the genetic map and genome assembly of fugu facilitates insights into distinct features of genome evolution in teleosts and mammals.</title>
        <authorList>
            <person name="Kai W."/>
            <person name="Kikuchi K."/>
            <person name="Tohari S."/>
            <person name="Chew A.K."/>
            <person name="Tay A."/>
            <person name="Fujiwara A."/>
            <person name="Hosoya S."/>
            <person name="Suetake H."/>
            <person name="Naruse K."/>
            <person name="Brenner S."/>
            <person name="Suzuki Y."/>
            <person name="Venkatesh B."/>
        </authorList>
    </citation>
    <scope>NUCLEOTIDE SEQUENCE [LARGE SCALE GENOMIC DNA]</scope>
</reference>
<keyword evidence="6" id="KW-0067">ATP-binding</keyword>
<dbReference type="FunFam" id="3.40.50.300:FF:000210">
    <property type="entry name" value="Si:dkey-16p6.1"/>
    <property type="match status" value="1"/>
</dbReference>
<dbReference type="GeneTree" id="ENSGT01070000253760"/>
<dbReference type="Proteomes" id="UP000005226">
    <property type="component" value="Unplaced"/>
</dbReference>
<dbReference type="Pfam" id="PF14484">
    <property type="entry name" value="FISNA"/>
    <property type="match status" value="1"/>
</dbReference>
<reference evidence="9" key="2">
    <citation type="submission" date="2025-08" db="UniProtKB">
        <authorList>
            <consortium name="Ensembl"/>
        </authorList>
    </citation>
    <scope>IDENTIFICATION</scope>
</reference>
<dbReference type="PROSITE" id="PS50837">
    <property type="entry name" value="NACHT"/>
    <property type="match status" value="1"/>
</dbReference>
<keyword evidence="2" id="KW-0963">Cytoplasm</keyword>
<keyword evidence="10" id="KW-1185">Reference proteome</keyword>
<dbReference type="SMART" id="SM00368">
    <property type="entry name" value="LRR_RI"/>
    <property type="match status" value="3"/>
</dbReference>
<evidence type="ECO:0000256" key="4">
    <source>
        <dbReference type="ARBA" id="ARBA00022737"/>
    </source>
</evidence>
<evidence type="ECO:0000259" key="8">
    <source>
        <dbReference type="PROSITE" id="PS50837"/>
    </source>
</evidence>
<sequence length="880" mass="100438">MLRIMFFNLLFCVSRLFLLNRLDSHLKMSEYVMEEEERAESTVPSCVSMKSDWSKGEPLNFGIGPQGSPLKMDEDRAESTVPSCVSLKSDRSKEEIINFRSSEEIYQKRSASIGDSSCPEGENKRRTELQTADLNNSVSQGGELQEVIEGHKMSLKRRCEHVTEGTHEAGSGTLLNTIYTELYITEGQSEEVDTQHEVRQLEITSKKNIQDTPVKCQDIFKVSSEQQRHIRVVLTNGVAGVGKTFSVQKFSLDWAEGLENQDISLVLPLSCRELNLIRDEQHSLLSLLHVFHPTLQKIRAEDLTVWKLLFIFDGLDESRFSLGFNKHQLISDVTQVSSVDLLLVNLIQGNLLPSALIWITSRPAAAYQIPPSCVDRITEVRGFTDSQKEEYFRRRFRDEDLSKRIISHIKASRSLHIMCLIPVFCWITAIVLEDMMTRDQREELPQTLTDLYSHFLMVQIKRKKQKYGGKQRPEELTEADKELLLKLGRLAFEHLEKGNIMFYSEDLERCGLDVSEVSVYSGVCTEIFKRESVIFQKSVYCFVHLSVQEFLAAVYMFHCYAINKRIMESLLKYLQPNPFSWFVGLFNNDPVKSLDDFLTRALMKSLESKNGHLDLFVRFLHGLSLESNQRILGGLLDQRNSHPETIQKVLNNLKKVNSDGFSPDRSINIFHCLMEMKDQSVHQEIQEFLKSGEKSERRLSEIHCSALAYLLQMSEEVLDELNLQQYKTSEEGRRRLIPAVRNCRKVVLSGSVLSTSDWEVVASAMTSNPSHLRELSLRWNQSLTDAGVKLLSSAMMHPNCRLETLRLWDCSLSEISCGSLASALRSNPSHLRVLDLRGNQLQGPAVKQLCGALQDPLCELETLRSVRDDPVLSQVSLVRQ</sequence>
<dbReference type="PANTHER" id="PTHR24106">
    <property type="entry name" value="NACHT, LRR AND CARD DOMAINS-CONTAINING"/>
    <property type="match status" value="1"/>
</dbReference>
<keyword evidence="7" id="KW-0732">Signal</keyword>
<evidence type="ECO:0000256" key="1">
    <source>
        <dbReference type="ARBA" id="ARBA00004496"/>
    </source>
</evidence>
<dbReference type="InterPro" id="IPR007111">
    <property type="entry name" value="NACHT_NTPase"/>
</dbReference>
<dbReference type="InterPro" id="IPR001611">
    <property type="entry name" value="Leu-rich_rpt"/>
</dbReference>
<dbReference type="InterPro" id="IPR041267">
    <property type="entry name" value="NLRP_HD2"/>
</dbReference>
<comment type="subcellular location">
    <subcellularLocation>
        <location evidence="1">Cytoplasm</location>
    </subcellularLocation>
</comment>
<dbReference type="GO" id="GO:0005524">
    <property type="term" value="F:ATP binding"/>
    <property type="evidence" value="ECO:0007669"/>
    <property type="project" value="UniProtKB-KW"/>
</dbReference>
<dbReference type="Pfam" id="PF17779">
    <property type="entry name" value="WHD_NOD2"/>
    <property type="match status" value="1"/>
</dbReference>
<dbReference type="Gene3D" id="3.40.50.300">
    <property type="entry name" value="P-loop containing nucleotide triphosphate hydrolases"/>
    <property type="match status" value="1"/>
</dbReference>
<evidence type="ECO:0000256" key="3">
    <source>
        <dbReference type="ARBA" id="ARBA00022614"/>
    </source>
</evidence>
<keyword evidence="5" id="KW-0547">Nucleotide-binding</keyword>
<dbReference type="InterPro" id="IPR027417">
    <property type="entry name" value="P-loop_NTPase"/>
</dbReference>